<dbReference type="AlphaFoldDB" id="A0A1F6XLH4"/>
<evidence type="ECO:0000313" key="2">
    <source>
        <dbReference type="Proteomes" id="UP000176629"/>
    </source>
</evidence>
<protein>
    <submittedName>
        <fullName evidence="1">Uncharacterized protein</fullName>
    </submittedName>
</protein>
<dbReference type="Proteomes" id="UP000176629">
    <property type="component" value="Unassembled WGS sequence"/>
</dbReference>
<dbReference type="STRING" id="1801773.A3A03_02495"/>
<dbReference type="EMBL" id="MFUX01000006">
    <property type="protein sequence ID" value="OGI94848.1"/>
    <property type="molecule type" value="Genomic_DNA"/>
</dbReference>
<sequence>MFETLIKKRGSEFEEEEDYQPKEDLEALEMCRKCYAFRYENEWHFERPQYLLENDDDTEHETFIQFSLCSDCIEESLAMYDDLEFA</sequence>
<comment type="caution">
    <text evidence="1">The sequence shown here is derived from an EMBL/GenBank/DDBJ whole genome shotgun (WGS) entry which is preliminary data.</text>
</comment>
<organism evidence="1 2">
    <name type="scientific">Candidatus Nomurabacteria bacterium RIFCSPLOWO2_01_FULL_40_18</name>
    <dbReference type="NCBI Taxonomy" id="1801773"/>
    <lineage>
        <taxon>Bacteria</taxon>
        <taxon>Candidatus Nomuraibacteriota</taxon>
    </lineage>
</organism>
<evidence type="ECO:0000313" key="1">
    <source>
        <dbReference type="EMBL" id="OGI94848.1"/>
    </source>
</evidence>
<proteinExistence type="predicted"/>
<accession>A0A1F6XLH4</accession>
<reference evidence="1 2" key="1">
    <citation type="journal article" date="2016" name="Nat. Commun.">
        <title>Thousands of microbial genomes shed light on interconnected biogeochemical processes in an aquifer system.</title>
        <authorList>
            <person name="Anantharaman K."/>
            <person name="Brown C.T."/>
            <person name="Hug L.A."/>
            <person name="Sharon I."/>
            <person name="Castelle C.J."/>
            <person name="Probst A.J."/>
            <person name="Thomas B.C."/>
            <person name="Singh A."/>
            <person name="Wilkins M.J."/>
            <person name="Karaoz U."/>
            <person name="Brodie E.L."/>
            <person name="Williams K.H."/>
            <person name="Hubbard S.S."/>
            <person name="Banfield J.F."/>
        </authorList>
    </citation>
    <scope>NUCLEOTIDE SEQUENCE [LARGE SCALE GENOMIC DNA]</scope>
</reference>
<gene>
    <name evidence="1" type="ORF">A3A03_02495</name>
</gene>
<name>A0A1F6XLH4_9BACT</name>